<dbReference type="PRINTS" id="PR00455">
    <property type="entry name" value="HTHTETR"/>
</dbReference>
<dbReference type="InterPro" id="IPR042557">
    <property type="entry name" value="SCO4226"/>
</dbReference>
<evidence type="ECO:0000313" key="7">
    <source>
        <dbReference type="Proteomes" id="UP000078476"/>
    </source>
</evidence>
<dbReference type="Pfam" id="PF16925">
    <property type="entry name" value="TetR_C_13"/>
    <property type="match status" value="1"/>
</dbReference>
<keyword evidence="1" id="KW-0805">Transcription regulation</keyword>
<dbReference type="PANTHER" id="PTHR47506:SF10">
    <property type="entry name" value="TRANSCRIPTIONAL REGULATORY PROTEIN"/>
    <property type="match status" value="1"/>
</dbReference>
<protein>
    <recommendedName>
        <fullName evidence="5">HTH tetR-type domain-containing protein</fullName>
    </recommendedName>
</protein>
<comment type="caution">
    <text evidence="6">The sequence shown here is derived from an EMBL/GenBank/DDBJ whole genome shotgun (WGS) entry which is preliminary data.</text>
</comment>
<evidence type="ECO:0000256" key="3">
    <source>
        <dbReference type="ARBA" id="ARBA00023163"/>
    </source>
</evidence>
<dbReference type="PROSITE" id="PS01081">
    <property type="entry name" value="HTH_TETR_1"/>
    <property type="match status" value="1"/>
</dbReference>
<organism evidence="6 7">
    <name type="scientific">Methylomonas lenta</name>
    <dbReference type="NCBI Taxonomy" id="980561"/>
    <lineage>
        <taxon>Bacteria</taxon>
        <taxon>Pseudomonadati</taxon>
        <taxon>Pseudomonadota</taxon>
        <taxon>Gammaproteobacteria</taxon>
        <taxon>Methylococcales</taxon>
        <taxon>Methylococcaceae</taxon>
        <taxon>Methylomonas</taxon>
    </lineage>
</organism>
<dbReference type="RefSeq" id="WP_066977571.1">
    <property type="nucleotide sequence ID" value="NZ_LUUI01000040.1"/>
</dbReference>
<dbReference type="InterPro" id="IPR036271">
    <property type="entry name" value="Tet_transcr_reg_TetR-rel_C_sf"/>
</dbReference>
<evidence type="ECO:0000256" key="4">
    <source>
        <dbReference type="PROSITE-ProRule" id="PRU00335"/>
    </source>
</evidence>
<reference evidence="6 7" key="1">
    <citation type="submission" date="2016-03" db="EMBL/GenBank/DDBJ databases">
        <authorList>
            <person name="Ploux O."/>
        </authorList>
    </citation>
    <scope>NUCLEOTIDE SEQUENCE [LARGE SCALE GENOMIC DNA]</scope>
    <source>
        <strain evidence="6 7">R-45370</strain>
    </source>
</reference>
<dbReference type="InterPro" id="IPR011075">
    <property type="entry name" value="TetR_C"/>
</dbReference>
<dbReference type="Gene3D" id="1.10.357.10">
    <property type="entry name" value="Tetracycline Repressor, domain 2"/>
    <property type="match status" value="1"/>
</dbReference>
<feature type="DNA-binding region" description="H-T-H motif" evidence="4">
    <location>
        <begin position="29"/>
        <end position="48"/>
    </location>
</feature>
<evidence type="ECO:0000259" key="5">
    <source>
        <dbReference type="PROSITE" id="PS50977"/>
    </source>
</evidence>
<dbReference type="SUPFAM" id="SSF46689">
    <property type="entry name" value="Homeodomain-like"/>
    <property type="match status" value="1"/>
</dbReference>
<feature type="domain" description="HTH tetR-type" evidence="5">
    <location>
        <begin position="6"/>
        <end position="66"/>
    </location>
</feature>
<dbReference type="InterPro" id="IPR023772">
    <property type="entry name" value="DNA-bd_HTH_TetR-type_CS"/>
</dbReference>
<dbReference type="STRING" id="980561.A1359_20720"/>
<dbReference type="InterPro" id="IPR009057">
    <property type="entry name" value="Homeodomain-like_sf"/>
</dbReference>
<sequence length="288" mass="32108">MARPKEFNEEDVLDKAVEVFWAKGYEATSMQDLINAMGIQRGSLYAAFGSKQQLFLRSLERYGKVVVTQFLDILESKPSGIESIVLFFAQLVEHVLTEGPFRSCLVTNSAIERGLTDEATKQQVVRLLNALEKGFYKTLQRALKNGELSPDLDLTKLANFLTCSMQGLLVMGKVCTERRVLEGINQVTLSIINNKTMRRDNMSTFAVKRRLPGVTMEQLGAAQKAAIETSQQMTEAGTDVKYIRSNFYPGDSSCTCIFEAINKEAVKVVNEKAAIPFDEITEVLDLVP</sequence>
<keyword evidence="3" id="KW-0804">Transcription</keyword>
<dbReference type="Gene3D" id="1.10.10.60">
    <property type="entry name" value="Homeodomain-like"/>
    <property type="match status" value="1"/>
</dbReference>
<dbReference type="Pfam" id="PF14026">
    <property type="entry name" value="SCO4226-like"/>
    <property type="match status" value="1"/>
</dbReference>
<dbReference type="InterPro" id="IPR025336">
    <property type="entry name" value="SCO4226-like"/>
</dbReference>
<dbReference type="GO" id="GO:0003677">
    <property type="term" value="F:DNA binding"/>
    <property type="evidence" value="ECO:0007669"/>
    <property type="project" value="UniProtKB-UniRule"/>
</dbReference>
<dbReference type="EMBL" id="LUUI01000040">
    <property type="protein sequence ID" value="OAI20605.1"/>
    <property type="molecule type" value="Genomic_DNA"/>
</dbReference>
<proteinExistence type="predicted"/>
<dbReference type="PROSITE" id="PS50977">
    <property type="entry name" value="HTH_TETR_2"/>
    <property type="match status" value="1"/>
</dbReference>
<dbReference type="PANTHER" id="PTHR47506">
    <property type="entry name" value="TRANSCRIPTIONAL REGULATORY PROTEIN"/>
    <property type="match status" value="1"/>
</dbReference>
<dbReference type="Pfam" id="PF00440">
    <property type="entry name" value="TetR_N"/>
    <property type="match status" value="1"/>
</dbReference>
<gene>
    <name evidence="6" type="ORF">A1359_20720</name>
</gene>
<dbReference type="Gene3D" id="3.30.70.3090">
    <property type="entry name" value="ORF SCO4226, nickel-binding ferredoxin-like monomer"/>
    <property type="match status" value="1"/>
</dbReference>
<evidence type="ECO:0000256" key="1">
    <source>
        <dbReference type="ARBA" id="ARBA00023015"/>
    </source>
</evidence>
<name>A0A177NRK5_9GAMM</name>
<evidence type="ECO:0000256" key="2">
    <source>
        <dbReference type="ARBA" id="ARBA00023125"/>
    </source>
</evidence>
<dbReference type="InterPro" id="IPR001647">
    <property type="entry name" value="HTH_TetR"/>
</dbReference>
<dbReference type="OrthoDB" id="270177at2"/>
<keyword evidence="2 4" id="KW-0238">DNA-binding</keyword>
<dbReference type="SUPFAM" id="SSF48498">
    <property type="entry name" value="Tetracyclin repressor-like, C-terminal domain"/>
    <property type="match status" value="1"/>
</dbReference>
<dbReference type="Proteomes" id="UP000078476">
    <property type="component" value="Unassembled WGS sequence"/>
</dbReference>
<keyword evidence="7" id="KW-1185">Reference proteome</keyword>
<evidence type="ECO:0000313" key="6">
    <source>
        <dbReference type="EMBL" id="OAI20605.1"/>
    </source>
</evidence>
<accession>A0A177NRK5</accession>
<dbReference type="AlphaFoldDB" id="A0A177NRK5"/>